<dbReference type="AlphaFoldDB" id="A0A517NE60"/>
<protein>
    <submittedName>
        <fullName evidence="1">Uncharacterized protein</fullName>
    </submittedName>
</protein>
<organism evidence="1 2">
    <name type="scientific">Rubripirellula lacrimiformis</name>
    <dbReference type="NCBI Taxonomy" id="1930273"/>
    <lineage>
        <taxon>Bacteria</taxon>
        <taxon>Pseudomonadati</taxon>
        <taxon>Planctomycetota</taxon>
        <taxon>Planctomycetia</taxon>
        <taxon>Pirellulales</taxon>
        <taxon>Pirellulaceae</taxon>
        <taxon>Rubripirellula</taxon>
    </lineage>
</organism>
<evidence type="ECO:0000313" key="2">
    <source>
        <dbReference type="Proteomes" id="UP000318538"/>
    </source>
</evidence>
<gene>
    <name evidence="1" type="ORF">K227x_38170</name>
</gene>
<keyword evidence="2" id="KW-1185">Reference proteome</keyword>
<reference evidence="1 2" key="1">
    <citation type="submission" date="2019-02" db="EMBL/GenBank/DDBJ databases">
        <title>Deep-cultivation of Planctomycetes and their phenomic and genomic characterization uncovers novel biology.</title>
        <authorList>
            <person name="Wiegand S."/>
            <person name="Jogler M."/>
            <person name="Boedeker C."/>
            <person name="Pinto D."/>
            <person name="Vollmers J."/>
            <person name="Rivas-Marin E."/>
            <person name="Kohn T."/>
            <person name="Peeters S.H."/>
            <person name="Heuer A."/>
            <person name="Rast P."/>
            <person name="Oberbeckmann S."/>
            <person name="Bunk B."/>
            <person name="Jeske O."/>
            <person name="Meyerdierks A."/>
            <person name="Storesund J.E."/>
            <person name="Kallscheuer N."/>
            <person name="Luecker S."/>
            <person name="Lage O.M."/>
            <person name="Pohl T."/>
            <person name="Merkel B.J."/>
            <person name="Hornburger P."/>
            <person name="Mueller R.-W."/>
            <person name="Bruemmer F."/>
            <person name="Labrenz M."/>
            <person name="Spormann A.M."/>
            <person name="Op den Camp H."/>
            <person name="Overmann J."/>
            <person name="Amann R."/>
            <person name="Jetten M.S.M."/>
            <person name="Mascher T."/>
            <person name="Medema M.H."/>
            <person name="Devos D.P."/>
            <person name="Kaster A.-K."/>
            <person name="Ovreas L."/>
            <person name="Rohde M."/>
            <person name="Galperin M.Y."/>
            <person name="Jogler C."/>
        </authorList>
    </citation>
    <scope>NUCLEOTIDE SEQUENCE [LARGE SCALE GENOMIC DNA]</scope>
    <source>
        <strain evidence="1 2">K22_7</strain>
    </source>
</reference>
<proteinExistence type="predicted"/>
<name>A0A517NE60_9BACT</name>
<sequence length="61" mass="6699">MSRGAAADRCRGACPTVCDDGRNLDVFGRTENIFAGCQIRWPAATGTTLSPLRDYRKLKTH</sequence>
<dbReference type="EMBL" id="CP036525">
    <property type="protein sequence ID" value="QDT05417.1"/>
    <property type="molecule type" value="Genomic_DNA"/>
</dbReference>
<evidence type="ECO:0000313" key="1">
    <source>
        <dbReference type="EMBL" id="QDT05417.1"/>
    </source>
</evidence>
<dbReference type="KEGG" id="rlc:K227x_38170"/>
<accession>A0A517NE60</accession>
<dbReference type="Proteomes" id="UP000318538">
    <property type="component" value="Chromosome"/>
</dbReference>